<gene>
    <name evidence="4" type="primary">LOC109377649</name>
</gene>
<evidence type="ECO:0000313" key="3">
    <source>
        <dbReference type="Proteomes" id="UP000694851"/>
    </source>
</evidence>
<keyword evidence="3" id="KW-1185">Reference proteome</keyword>
<dbReference type="Gene3D" id="6.10.140.140">
    <property type="match status" value="1"/>
</dbReference>
<dbReference type="SMART" id="SM00349">
    <property type="entry name" value="KRAB"/>
    <property type="match status" value="1"/>
</dbReference>
<protein>
    <submittedName>
        <fullName evidence="4">Zinc finger protein 813-like</fullName>
    </submittedName>
</protein>
<dbReference type="InterPro" id="IPR050169">
    <property type="entry name" value="Krueppel_C2H2_ZnF"/>
</dbReference>
<feature type="domain" description="KRAB" evidence="2">
    <location>
        <begin position="34"/>
        <end position="136"/>
    </location>
</feature>
<dbReference type="PROSITE" id="PS50805">
    <property type="entry name" value="KRAB"/>
    <property type="match status" value="1"/>
</dbReference>
<dbReference type="AlphaFoldDB" id="A0A8B7QPI6"/>
<evidence type="ECO:0000259" key="2">
    <source>
        <dbReference type="PROSITE" id="PS50805"/>
    </source>
</evidence>
<dbReference type="PANTHER" id="PTHR23232:SF163">
    <property type="entry name" value="ZINC FINGER PROTEIN 589"/>
    <property type="match status" value="1"/>
</dbReference>
<dbReference type="Pfam" id="PF01352">
    <property type="entry name" value="KRAB"/>
    <property type="match status" value="1"/>
</dbReference>
<evidence type="ECO:0000313" key="4">
    <source>
        <dbReference type="RefSeq" id="XP_019489613.1"/>
    </source>
</evidence>
<dbReference type="InterPro" id="IPR036051">
    <property type="entry name" value="KRAB_dom_sf"/>
</dbReference>
<name>A0A8B7QPI6_HIPAR</name>
<dbReference type="RefSeq" id="XP_019489613.1">
    <property type="nucleotide sequence ID" value="XM_019634068.1"/>
</dbReference>
<dbReference type="GeneID" id="109377649"/>
<dbReference type="PANTHER" id="PTHR23232">
    <property type="entry name" value="KRAB DOMAIN C2H2 ZINC FINGER"/>
    <property type="match status" value="1"/>
</dbReference>
<reference evidence="4" key="1">
    <citation type="submission" date="2025-08" db="UniProtKB">
        <authorList>
            <consortium name="RefSeq"/>
        </authorList>
    </citation>
    <scope>IDENTIFICATION</scope>
    <source>
        <tissue evidence="4">Muscle</tissue>
    </source>
</reference>
<dbReference type="SUPFAM" id="SSF109640">
    <property type="entry name" value="KRAB domain (Kruppel-associated box)"/>
    <property type="match status" value="1"/>
</dbReference>
<dbReference type="GO" id="GO:0006355">
    <property type="term" value="P:regulation of DNA-templated transcription"/>
    <property type="evidence" value="ECO:0007669"/>
    <property type="project" value="InterPro"/>
</dbReference>
<accession>A0A8B7QPI6</accession>
<sequence>MVKKKVPKILNVACNKIPTAKSLAAILSALMGQLTFRETAIEFSQEEWECLDPAQRALYMDVMLENYRKLLSLGEVDNISSHTTASFYLKTVTASNFKKAGSNNRQLNETRNTAGFLNPEETPWEIHGGASRPRPAPPPGHYLAAPARPLAQDRPLSTSRPLRVALGTGPAPKPPRLFSRRAQFPTDPEAEKADRRAQCGKLTSKDSCLRKKPCRGGRGKKEGSGMAVSQANPGL</sequence>
<dbReference type="InterPro" id="IPR001909">
    <property type="entry name" value="KRAB"/>
</dbReference>
<evidence type="ECO:0000256" key="1">
    <source>
        <dbReference type="SAM" id="MobiDB-lite"/>
    </source>
</evidence>
<proteinExistence type="predicted"/>
<organism evidence="3 4">
    <name type="scientific">Hipposideros armiger</name>
    <name type="common">Great Himalayan leaf-nosed bat</name>
    <dbReference type="NCBI Taxonomy" id="186990"/>
    <lineage>
        <taxon>Eukaryota</taxon>
        <taxon>Metazoa</taxon>
        <taxon>Chordata</taxon>
        <taxon>Craniata</taxon>
        <taxon>Vertebrata</taxon>
        <taxon>Euteleostomi</taxon>
        <taxon>Mammalia</taxon>
        <taxon>Eutheria</taxon>
        <taxon>Laurasiatheria</taxon>
        <taxon>Chiroptera</taxon>
        <taxon>Yinpterochiroptera</taxon>
        <taxon>Rhinolophoidea</taxon>
        <taxon>Hipposideridae</taxon>
        <taxon>Hipposideros</taxon>
    </lineage>
</organism>
<dbReference type="KEGG" id="hai:109377649"/>
<feature type="region of interest" description="Disordered" evidence="1">
    <location>
        <begin position="165"/>
        <end position="235"/>
    </location>
</feature>
<dbReference type="Proteomes" id="UP000694851">
    <property type="component" value="Unplaced"/>
</dbReference>
<dbReference type="CDD" id="cd07765">
    <property type="entry name" value="KRAB_A-box"/>
    <property type="match status" value="1"/>
</dbReference>
<feature type="compositionally biased region" description="Basic and acidic residues" evidence="1">
    <location>
        <begin position="189"/>
        <end position="209"/>
    </location>
</feature>
<dbReference type="OrthoDB" id="9585558at2759"/>